<evidence type="ECO:0000313" key="4">
    <source>
        <dbReference type="Proteomes" id="UP000253426"/>
    </source>
</evidence>
<feature type="signal peptide" evidence="1">
    <location>
        <begin position="1"/>
        <end position="20"/>
    </location>
</feature>
<sequence>MKTIGSIAVILLILTAAFQAAEKKSPAQEASAIPNPQIDYPGFLKDADKVGALREKRRITEKQFIEMMQDPDTLILDARSAEKYARLHIRGAKNLSLPDMTEADLAKVIPTKNTRVLIYCNNNFDKAPVAFPAKGGRLSLNIFTFNTLYGYGYTNVYELGPFIDITKSILPFTGTKQ</sequence>
<dbReference type="Pfam" id="PF00581">
    <property type="entry name" value="Rhodanese"/>
    <property type="match status" value="1"/>
</dbReference>
<proteinExistence type="predicted"/>
<protein>
    <submittedName>
        <fullName evidence="3">Rhodanese-like domain-containing protein</fullName>
    </submittedName>
</protein>
<dbReference type="InterPro" id="IPR001763">
    <property type="entry name" value="Rhodanese-like_dom"/>
</dbReference>
<evidence type="ECO:0000256" key="1">
    <source>
        <dbReference type="SAM" id="SignalP"/>
    </source>
</evidence>
<dbReference type="Proteomes" id="UP000253426">
    <property type="component" value="Unassembled WGS sequence"/>
</dbReference>
<dbReference type="PROSITE" id="PS50206">
    <property type="entry name" value="RHODANESE_3"/>
    <property type="match status" value="1"/>
</dbReference>
<dbReference type="AlphaFoldDB" id="A0A366HHU2"/>
<accession>A0A366HHU2</accession>
<feature type="domain" description="Rhodanese" evidence="2">
    <location>
        <begin position="69"/>
        <end position="130"/>
    </location>
</feature>
<organism evidence="3 4">
    <name type="scientific">Roseimicrobium gellanilyticum</name>
    <dbReference type="NCBI Taxonomy" id="748857"/>
    <lineage>
        <taxon>Bacteria</taxon>
        <taxon>Pseudomonadati</taxon>
        <taxon>Verrucomicrobiota</taxon>
        <taxon>Verrucomicrobiia</taxon>
        <taxon>Verrucomicrobiales</taxon>
        <taxon>Verrucomicrobiaceae</taxon>
        <taxon>Roseimicrobium</taxon>
    </lineage>
</organism>
<dbReference type="EMBL" id="QNRR01000006">
    <property type="protein sequence ID" value="RBP42326.1"/>
    <property type="molecule type" value="Genomic_DNA"/>
</dbReference>
<keyword evidence="1" id="KW-0732">Signal</keyword>
<keyword evidence="4" id="KW-1185">Reference proteome</keyword>
<gene>
    <name evidence="3" type="ORF">DES53_10630</name>
</gene>
<dbReference type="OrthoDB" id="9814704at2"/>
<dbReference type="InterPro" id="IPR036873">
    <property type="entry name" value="Rhodanese-like_dom_sf"/>
</dbReference>
<dbReference type="CDD" id="cd00158">
    <property type="entry name" value="RHOD"/>
    <property type="match status" value="1"/>
</dbReference>
<feature type="chain" id="PRO_5016759499" evidence="1">
    <location>
        <begin position="21"/>
        <end position="177"/>
    </location>
</feature>
<dbReference type="Gene3D" id="3.40.250.10">
    <property type="entry name" value="Rhodanese-like domain"/>
    <property type="match status" value="1"/>
</dbReference>
<evidence type="ECO:0000313" key="3">
    <source>
        <dbReference type="EMBL" id="RBP42326.1"/>
    </source>
</evidence>
<dbReference type="SUPFAM" id="SSF52821">
    <property type="entry name" value="Rhodanese/Cell cycle control phosphatase"/>
    <property type="match status" value="1"/>
</dbReference>
<reference evidence="3 4" key="1">
    <citation type="submission" date="2018-06" db="EMBL/GenBank/DDBJ databases">
        <title>Genomic Encyclopedia of Type Strains, Phase IV (KMG-IV): sequencing the most valuable type-strain genomes for metagenomic binning, comparative biology and taxonomic classification.</title>
        <authorList>
            <person name="Goeker M."/>
        </authorList>
    </citation>
    <scope>NUCLEOTIDE SEQUENCE [LARGE SCALE GENOMIC DNA]</scope>
    <source>
        <strain evidence="3 4">DSM 25532</strain>
    </source>
</reference>
<name>A0A366HHU2_9BACT</name>
<comment type="caution">
    <text evidence="3">The sequence shown here is derived from an EMBL/GenBank/DDBJ whole genome shotgun (WGS) entry which is preliminary data.</text>
</comment>
<evidence type="ECO:0000259" key="2">
    <source>
        <dbReference type="PROSITE" id="PS50206"/>
    </source>
</evidence>